<dbReference type="SUPFAM" id="SSF52540">
    <property type="entry name" value="P-loop containing nucleoside triphosphate hydrolases"/>
    <property type="match status" value="1"/>
</dbReference>
<dbReference type="InterPro" id="IPR027417">
    <property type="entry name" value="P-loop_NTPase"/>
</dbReference>
<keyword evidence="9" id="KW-1185">Reference proteome</keyword>
<dbReference type="Pfam" id="PF02534">
    <property type="entry name" value="T4SS-DNA_transf"/>
    <property type="match status" value="1"/>
</dbReference>
<dbReference type="PANTHER" id="PTHR37937:SF1">
    <property type="entry name" value="CONJUGATIVE TRANSFER: DNA TRANSPORT"/>
    <property type="match status" value="1"/>
</dbReference>
<evidence type="ECO:0000256" key="3">
    <source>
        <dbReference type="ARBA" id="ARBA00022475"/>
    </source>
</evidence>
<organism evidence="8 9">
    <name type="scientific">Thioclava dalianensis</name>
    <dbReference type="NCBI Taxonomy" id="1185766"/>
    <lineage>
        <taxon>Bacteria</taxon>
        <taxon>Pseudomonadati</taxon>
        <taxon>Pseudomonadota</taxon>
        <taxon>Alphaproteobacteria</taxon>
        <taxon>Rhodobacterales</taxon>
        <taxon>Paracoccaceae</taxon>
        <taxon>Thioclava</taxon>
    </lineage>
</organism>
<comment type="subcellular location">
    <subcellularLocation>
        <location evidence="1">Cell membrane</location>
        <topology evidence="1">Multi-pass membrane protein</topology>
    </subcellularLocation>
</comment>
<reference evidence="8 9" key="1">
    <citation type="submission" date="2014-03" db="EMBL/GenBank/DDBJ databases">
        <title>The draft genome sequence of Thioclava dalianensis DLFJ1-1.</title>
        <authorList>
            <person name="Lai Q."/>
            <person name="Shao Z."/>
        </authorList>
    </citation>
    <scope>NUCLEOTIDE SEQUENCE [LARGE SCALE GENOMIC DNA]</scope>
    <source>
        <strain evidence="8 9">DLFJ1-1</strain>
    </source>
</reference>
<dbReference type="eggNOG" id="COG3505">
    <property type="taxonomic scope" value="Bacteria"/>
</dbReference>
<keyword evidence="4 7" id="KW-0812">Transmembrane</keyword>
<dbReference type="RefSeq" id="WP_038069138.1">
    <property type="nucleotide sequence ID" value="NZ_JHEH01000042.1"/>
</dbReference>
<evidence type="ECO:0008006" key="10">
    <source>
        <dbReference type="Google" id="ProtNLM"/>
    </source>
</evidence>
<dbReference type="CDD" id="cd01127">
    <property type="entry name" value="TrwB_TraG_TraD_VirD4"/>
    <property type="match status" value="1"/>
</dbReference>
<gene>
    <name evidence="8" type="ORF">DL1_14425</name>
</gene>
<dbReference type="Proteomes" id="UP000027725">
    <property type="component" value="Unassembled WGS sequence"/>
</dbReference>
<evidence type="ECO:0000256" key="7">
    <source>
        <dbReference type="SAM" id="Phobius"/>
    </source>
</evidence>
<keyword evidence="6 7" id="KW-0472">Membrane</keyword>
<evidence type="ECO:0000256" key="6">
    <source>
        <dbReference type="ARBA" id="ARBA00023136"/>
    </source>
</evidence>
<dbReference type="AlphaFoldDB" id="A0A074TDF5"/>
<evidence type="ECO:0000313" key="9">
    <source>
        <dbReference type="Proteomes" id="UP000027725"/>
    </source>
</evidence>
<feature type="transmembrane region" description="Helical" evidence="7">
    <location>
        <begin position="60"/>
        <end position="82"/>
    </location>
</feature>
<dbReference type="EMBL" id="JHEH01000042">
    <property type="protein sequence ID" value="KEP68200.1"/>
    <property type="molecule type" value="Genomic_DNA"/>
</dbReference>
<evidence type="ECO:0000256" key="1">
    <source>
        <dbReference type="ARBA" id="ARBA00004651"/>
    </source>
</evidence>
<protein>
    <recommendedName>
        <fullName evidence="10">Type VI secretion protein</fullName>
    </recommendedName>
</protein>
<dbReference type="InterPro" id="IPR051539">
    <property type="entry name" value="T4SS-coupling_protein"/>
</dbReference>
<dbReference type="InterPro" id="IPR003688">
    <property type="entry name" value="TraG/VirD4"/>
</dbReference>
<dbReference type="STRING" id="1185766.SAMN05216224_1211"/>
<comment type="caution">
    <text evidence="8">The sequence shown here is derived from an EMBL/GenBank/DDBJ whole genome shotgun (WGS) entry which is preliminary data.</text>
</comment>
<name>A0A074TDF5_9RHOB</name>
<evidence type="ECO:0000256" key="4">
    <source>
        <dbReference type="ARBA" id="ARBA00022692"/>
    </source>
</evidence>
<dbReference type="GO" id="GO:0005886">
    <property type="term" value="C:plasma membrane"/>
    <property type="evidence" value="ECO:0007669"/>
    <property type="project" value="UniProtKB-SubCell"/>
</dbReference>
<dbReference type="PANTHER" id="PTHR37937">
    <property type="entry name" value="CONJUGATIVE TRANSFER: DNA TRANSPORT"/>
    <property type="match status" value="1"/>
</dbReference>
<accession>A0A074TDF5</accession>
<keyword evidence="3" id="KW-1003">Cell membrane</keyword>
<feature type="non-terminal residue" evidence="8">
    <location>
        <position position="228"/>
    </location>
</feature>
<evidence type="ECO:0000313" key="8">
    <source>
        <dbReference type="EMBL" id="KEP68200.1"/>
    </source>
</evidence>
<proteinExistence type="inferred from homology"/>
<evidence type="ECO:0000256" key="2">
    <source>
        <dbReference type="ARBA" id="ARBA00008806"/>
    </source>
</evidence>
<keyword evidence="5 7" id="KW-1133">Transmembrane helix</keyword>
<sequence length="228" mass="24994">MDKGKIALGVLSLVLVGLAMGYVVATGFVMFRYGLSPTRFDVTLLAREYRGLSQSAPKDFLWVNLILGGFGLASLMLSVTLLGDALTRFGTTHWQTRGEMKRNGFFAKPGGGFLLGKLGSPKSKRPFLVSKTFPHALIVAPTGRGKGVGFVIPNLLTYKGSAVVLDVKGENFRETSRFRASMGDKVFRFAPTDWDRPTHRYNPLARIAAMTNPDRQQMGVCCRRGQNS</sequence>
<comment type="similarity">
    <text evidence="2">Belongs to the VirD4/TraG family.</text>
</comment>
<evidence type="ECO:0000256" key="5">
    <source>
        <dbReference type="ARBA" id="ARBA00022989"/>
    </source>
</evidence>